<sequence>MDINADDQNVETPTTNSQNTACYNFGLEELHIHCTLHASPEEREQEYVILFVPGPRMEDLILDAHLHEDERYMKNRMMYLKMYERMTLYALQLRKICMIGPCGPHSSPVASPHAPPHESCPCCEHENMLRQILQQMEKFIGKVDELNRKVNMSEEQRHRSPHLHRDGCTHREVETSEHGE</sequence>
<name>A0ABD1WN30_9LAMI</name>
<dbReference type="AlphaFoldDB" id="A0ABD1WN30"/>
<gene>
    <name evidence="2" type="ORF">Fot_11693</name>
</gene>
<accession>A0ABD1WN30</accession>
<feature type="region of interest" description="Disordered" evidence="1">
    <location>
        <begin position="152"/>
        <end position="180"/>
    </location>
</feature>
<organism evidence="2 3">
    <name type="scientific">Forsythia ovata</name>
    <dbReference type="NCBI Taxonomy" id="205694"/>
    <lineage>
        <taxon>Eukaryota</taxon>
        <taxon>Viridiplantae</taxon>
        <taxon>Streptophyta</taxon>
        <taxon>Embryophyta</taxon>
        <taxon>Tracheophyta</taxon>
        <taxon>Spermatophyta</taxon>
        <taxon>Magnoliopsida</taxon>
        <taxon>eudicotyledons</taxon>
        <taxon>Gunneridae</taxon>
        <taxon>Pentapetalae</taxon>
        <taxon>asterids</taxon>
        <taxon>lamiids</taxon>
        <taxon>Lamiales</taxon>
        <taxon>Oleaceae</taxon>
        <taxon>Forsythieae</taxon>
        <taxon>Forsythia</taxon>
    </lineage>
</organism>
<evidence type="ECO:0000256" key="1">
    <source>
        <dbReference type="SAM" id="MobiDB-lite"/>
    </source>
</evidence>
<dbReference type="Proteomes" id="UP001604277">
    <property type="component" value="Unassembled WGS sequence"/>
</dbReference>
<evidence type="ECO:0000313" key="3">
    <source>
        <dbReference type="Proteomes" id="UP001604277"/>
    </source>
</evidence>
<comment type="caution">
    <text evidence="2">The sequence shown here is derived from an EMBL/GenBank/DDBJ whole genome shotgun (WGS) entry which is preliminary data.</text>
</comment>
<dbReference type="EMBL" id="JBFOLJ010000003">
    <property type="protein sequence ID" value="KAL2550163.1"/>
    <property type="molecule type" value="Genomic_DNA"/>
</dbReference>
<evidence type="ECO:0000313" key="2">
    <source>
        <dbReference type="EMBL" id="KAL2550163.1"/>
    </source>
</evidence>
<proteinExistence type="predicted"/>
<keyword evidence="3" id="KW-1185">Reference proteome</keyword>
<protein>
    <submittedName>
        <fullName evidence="2">Uncharacterized protein</fullName>
    </submittedName>
</protein>
<reference evidence="3" key="1">
    <citation type="submission" date="2024-07" db="EMBL/GenBank/DDBJ databases">
        <title>Two chromosome-level genome assemblies of Korean endemic species Abeliophyllum distichum and Forsythia ovata (Oleaceae).</title>
        <authorList>
            <person name="Jang H."/>
        </authorList>
    </citation>
    <scope>NUCLEOTIDE SEQUENCE [LARGE SCALE GENOMIC DNA]</scope>
</reference>